<dbReference type="RefSeq" id="WP_344076414.1">
    <property type="nucleotide sequence ID" value="NZ_BAAACA010000034.1"/>
</dbReference>
<gene>
    <name evidence="2" type="ORF">GCM10010394_47800</name>
</gene>
<keyword evidence="1" id="KW-0472">Membrane</keyword>
<evidence type="ECO:0000313" key="3">
    <source>
        <dbReference type="Proteomes" id="UP001500668"/>
    </source>
</evidence>
<name>A0ABN1GIR6_9ACTN</name>
<feature type="transmembrane region" description="Helical" evidence="1">
    <location>
        <begin position="85"/>
        <end position="105"/>
    </location>
</feature>
<accession>A0ABN1GIR6</accession>
<organism evidence="2 3">
    <name type="scientific">Streptomyces crystallinus</name>
    <dbReference type="NCBI Taxonomy" id="68191"/>
    <lineage>
        <taxon>Bacteria</taxon>
        <taxon>Bacillati</taxon>
        <taxon>Actinomycetota</taxon>
        <taxon>Actinomycetes</taxon>
        <taxon>Kitasatosporales</taxon>
        <taxon>Streptomycetaceae</taxon>
        <taxon>Streptomyces</taxon>
    </lineage>
</organism>
<keyword evidence="1" id="KW-0812">Transmembrane</keyword>
<evidence type="ECO:0000256" key="1">
    <source>
        <dbReference type="SAM" id="Phobius"/>
    </source>
</evidence>
<feature type="transmembrane region" description="Helical" evidence="1">
    <location>
        <begin position="54"/>
        <end position="78"/>
    </location>
</feature>
<protein>
    <submittedName>
        <fullName evidence="2">Uncharacterized protein</fullName>
    </submittedName>
</protein>
<dbReference type="Proteomes" id="UP001500668">
    <property type="component" value="Unassembled WGS sequence"/>
</dbReference>
<keyword evidence="1" id="KW-1133">Transmembrane helix</keyword>
<feature type="transmembrane region" description="Helical" evidence="1">
    <location>
        <begin position="12"/>
        <end position="34"/>
    </location>
</feature>
<keyword evidence="3" id="KW-1185">Reference proteome</keyword>
<comment type="caution">
    <text evidence="2">The sequence shown here is derived from an EMBL/GenBank/DDBJ whole genome shotgun (WGS) entry which is preliminary data.</text>
</comment>
<dbReference type="EMBL" id="BAAACA010000034">
    <property type="protein sequence ID" value="GAA0612418.1"/>
    <property type="molecule type" value="Genomic_DNA"/>
</dbReference>
<proteinExistence type="predicted"/>
<sequence length="107" mass="11585">MWQRTEEHRDRDFAAASFAALLNLLLICLCLMGGDGVWTADWMGYPGPMDSTAASYQADVVEFTAWAGAGTTLLSLLLRCWVTAAVQLVLLGGGALFLASLPTYWNP</sequence>
<evidence type="ECO:0000313" key="2">
    <source>
        <dbReference type="EMBL" id="GAA0612418.1"/>
    </source>
</evidence>
<reference evidence="2 3" key="1">
    <citation type="journal article" date="2019" name="Int. J. Syst. Evol. Microbiol.">
        <title>The Global Catalogue of Microorganisms (GCM) 10K type strain sequencing project: providing services to taxonomists for standard genome sequencing and annotation.</title>
        <authorList>
            <consortium name="The Broad Institute Genomics Platform"/>
            <consortium name="The Broad Institute Genome Sequencing Center for Infectious Disease"/>
            <person name="Wu L."/>
            <person name="Ma J."/>
        </authorList>
    </citation>
    <scope>NUCLEOTIDE SEQUENCE [LARGE SCALE GENOMIC DNA]</scope>
    <source>
        <strain evidence="2 3">JCM 5067</strain>
    </source>
</reference>